<accession>A0A1C2GCF3</accession>
<feature type="transmembrane region" description="Helical" evidence="1">
    <location>
        <begin position="75"/>
        <end position="105"/>
    </location>
</feature>
<sequence length="396" mass="45903">MWLKNEITSLVEKDIDRESIYVFSFIAVVFLGYLETTTFTEFVPRHLIDQLTYVVLLFPLFKLFFLDNYKISKKIVIISILLLSIISWKKAGSNVLFVMTVMILSAQGVSFNKLIKYYFYITLILFIATIFYSLLGIIQNLVYQRGNVYRYSFGINYPTDFAAHIFSLCLAYCYLHFNKLKFSSYIFFFLLAFVVNFISNARLSMITVLLIIPVMLVAQAAERKNRICRIIASFYWTSIPILGFIAGYAAYFYTPSNHLYMHFNNLLSGRLQYSKIGFDQYGFSWFGNRVIEHGWGSVNGHYMMGHAADQYFYLDSSYIRLMILFGLLMGIWILGVAVTISLTEIKHRHYALPAVIFLLSISSLIDQHFLELAYNPFLIALLASRNVIGEDNIKYE</sequence>
<keyword evidence="1" id="KW-0472">Membrane</keyword>
<evidence type="ECO:0000256" key="1">
    <source>
        <dbReference type="SAM" id="Phobius"/>
    </source>
</evidence>
<feature type="transmembrane region" description="Helical" evidence="1">
    <location>
        <begin position="204"/>
        <end position="221"/>
    </location>
</feature>
<feature type="transmembrane region" description="Helical" evidence="1">
    <location>
        <begin position="233"/>
        <end position="253"/>
    </location>
</feature>
<name>A0A1C2GCF3_LIMRT</name>
<dbReference type="AlphaFoldDB" id="A0A1C2GCF3"/>
<feature type="transmembrane region" description="Helical" evidence="1">
    <location>
        <begin position="51"/>
        <end position="69"/>
    </location>
</feature>
<protein>
    <submittedName>
        <fullName evidence="3">Polymerase</fullName>
    </submittedName>
</protein>
<proteinExistence type="predicted"/>
<evidence type="ECO:0000313" key="5">
    <source>
        <dbReference type="Proteomes" id="UP000316394"/>
    </source>
</evidence>
<feature type="transmembrane region" description="Helical" evidence="1">
    <location>
        <begin position="117"/>
        <end position="143"/>
    </location>
</feature>
<feature type="transmembrane region" description="Helical" evidence="1">
    <location>
        <begin position="318"/>
        <end position="338"/>
    </location>
</feature>
<evidence type="ECO:0000313" key="4">
    <source>
        <dbReference type="Proteomes" id="UP000095141"/>
    </source>
</evidence>
<dbReference type="RefSeq" id="WP_051668578.1">
    <property type="nucleotide sequence ID" value="NZ_CP041676.1"/>
</dbReference>
<dbReference type="EMBL" id="MCNS01000004">
    <property type="protein sequence ID" value="OCX49160.1"/>
    <property type="molecule type" value="Genomic_DNA"/>
</dbReference>
<dbReference type="EMBL" id="CP041676">
    <property type="protein sequence ID" value="QDR72108.1"/>
    <property type="molecule type" value="Genomic_DNA"/>
</dbReference>
<feature type="transmembrane region" description="Helical" evidence="1">
    <location>
        <begin position="20"/>
        <end position="39"/>
    </location>
</feature>
<reference evidence="3 5" key="2">
    <citation type="submission" date="2019-07" db="EMBL/GenBank/DDBJ databases">
        <title>Gastrointestinal microbiota of Peromyscus leucopus, the white-footed mouse.</title>
        <authorList>
            <person name="Milovic A."/>
            <person name="Bassam K."/>
            <person name="Barbour A.G."/>
        </authorList>
    </citation>
    <scope>NUCLEOTIDE SEQUENCE [LARGE SCALE GENOMIC DNA]</scope>
    <source>
        <strain evidence="3 5">LL7</strain>
    </source>
</reference>
<keyword evidence="1" id="KW-0812">Transmembrane</keyword>
<reference evidence="2 4" key="1">
    <citation type="submission" date="2016-08" db="EMBL/GenBank/DDBJ databases">
        <title>Probiotic bacterium isolated from chicken gut.</title>
        <authorList>
            <person name="Levy J.L."/>
            <person name="Hassan H.M."/>
            <person name="Mendoza M.A."/>
        </authorList>
    </citation>
    <scope>NUCLEOTIDE SEQUENCE [LARGE SCALE GENOMIC DNA]</scope>
    <source>
        <strain evidence="2 4">P43</strain>
    </source>
</reference>
<evidence type="ECO:0000313" key="2">
    <source>
        <dbReference type="EMBL" id="OCX49160.1"/>
    </source>
</evidence>
<gene>
    <name evidence="2" type="ORF">BFD03_02750</name>
    <name evidence="3" type="ORF">FOD75_02815</name>
</gene>
<organism evidence="2 4">
    <name type="scientific">Limosilactobacillus reuteri</name>
    <name type="common">Lactobacillus reuteri</name>
    <dbReference type="NCBI Taxonomy" id="1598"/>
    <lineage>
        <taxon>Bacteria</taxon>
        <taxon>Bacillati</taxon>
        <taxon>Bacillota</taxon>
        <taxon>Bacilli</taxon>
        <taxon>Lactobacillales</taxon>
        <taxon>Lactobacillaceae</taxon>
        <taxon>Limosilactobacillus</taxon>
    </lineage>
</organism>
<dbReference type="Proteomes" id="UP000095141">
    <property type="component" value="Unassembled WGS sequence"/>
</dbReference>
<feature type="transmembrane region" description="Helical" evidence="1">
    <location>
        <begin position="155"/>
        <end position="175"/>
    </location>
</feature>
<dbReference type="Proteomes" id="UP000316394">
    <property type="component" value="Chromosome"/>
</dbReference>
<evidence type="ECO:0000313" key="3">
    <source>
        <dbReference type="EMBL" id="QDR72108.1"/>
    </source>
</evidence>
<keyword evidence="1" id="KW-1133">Transmembrane helix</keyword>